<organism evidence="1 2">
    <name type="scientific">Edwardsiella anguillarum</name>
    <dbReference type="NCBI Taxonomy" id="1821960"/>
    <lineage>
        <taxon>Bacteria</taxon>
        <taxon>Pseudomonadati</taxon>
        <taxon>Pseudomonadota</taxon>
        <taxon>Gammaproteobacteria</taxon>
        <taxon>Enterobacterales</taxon>
        <taxon>Hafniaceae</taxon>
        <taxon>Edwardsiella</taxon>
    </lineage>
</organism>
<sequence length="242" mass="28313">MMATCQALVPLQADRRAAMQAIADVESRSYRGRGEYPYAQAFFRHLRGVRRITLRELRYFAPVLTERELRGQKDHWLQAIDTLIESRGACCWLPLPVDAGQALFPEVMFRHQERQRRQDDLQDEKYTRQRRKAARLHERALQALGAQAEIALAFHTPATVSSWLSRWSDSGVPEYELESMLMRWSRRFPSLSAWRNWPGEPLWRVVEDMAQTAKTAPRTVQSIDRWIVPNKLIYGEERHAPK</sequence>
<keyword evidence="1" id="KW-0614">Plasmid</keyword>
<dbReference type="NCBIfam" id="NF010258">
    <property type="entry name" value="PRK13704.1"/>
    <property type="match status" value="1"/>
</dbReference>
<accession>A0ABY8SK83</accession>
<gene>
    <name evidence="1" type="ORF">MQ095_19880</name>
</gene>
<proteinExistence type="predicted"/>
<protein>
    <submittedName>
        <fullName evidence="1">Plasmid SOS inhibition protein A</fullName>
    </submittedName>
</protein>
<dbReference type="EMBL" id="CP094303">
    <property type="protein sequence ID" value="WHP85905.1"/>
    <property type="molecule type" value="Genomic_DNA"/>
</dbReference>
<evidence type="ECO:0000313" key="2">
    <source>
        <dbReference type="Proteomes" id="UP001238370"/>
    </source>
</evidence>
<dbReference type="Pfam" id="PF06952">
    <property type="entry name" value="PsiA"/>
    <property type="match status" value="1"/>
</dbReference>
<dbReference type="InterPro" id="IPR009713">
    <property type="entry name" value="Uncharacterised_PsiA"/>
</dbReference>
<evidence type="ECO:0000313" key="1">
    <source>
        <dbReference type="EMBL" id="WHP85905.1"/>
    </source>
</evidence>
<geneLocation type="plasmid" evidence="1 2">
    <name>unnamed7</name>
</geneLocation>
<dbReference type="RefSeq" id="WP_283292413.1">
    <property type="nucleotide sequence ID" value="NZ_CP094303.1"/>
</dbReference>
<dbReference type="Proteomes" id="UP001238370">
    <property type="component" value="Plasmid unnamed7"/>
</dbReference>
<name>A0ABY8SK83_9GAMM</name>
<reference evidence="1 2" key="1">
    <citation type="submission" date="2022-03" db="EMBL/GenBank/DDBJ databases">
        <title>Survey of Intraspecific Variation of Edwardsiella anguillarum Isolates from Non-Anguillid Fish Host Originating from Varied Geographic Locations.</title>
        <authorList>
            <person name="Armwood A.R."/>
            <person name="Woodyard E."/>
            <person name="Waldbieser G.C."/>
            <person name="Camus A.C."/>
            <person name="Divya D."/>
            <person name="Tekedar H."/>
            <person name="Soto E."/>
            <person name="Stein C."/>
            <person name="Ucko M."/>
            <person name="Ware C."/>
            <person name="Griffin M.J."/>
        </authorList>
    </citation>
    <scope>NUCLEOTIDE SEQUENCE [LARGE SCALE GENOMIC DNA]</scope>
    <source>
        <strain evidence="1 2">R18-35-2</strain>
        <plasmid evidence="1 2">unnamed7</plasmid>
    </source>
</reference>
<keyword evidence="2" id="KW-1185">Reference proteome</keyword>